<keyword evidence="11" id="KW-1185">Reference proteome</keyword>
<evidence type="ECO:0000256" key="3">
    <source>
        <dbReference type="ARBA" id="ARBA00022723"/>
    </source>
</evidence>
<keyword evidence="6 7" id="KW-0186">Copper</keyword>
<reference evidence="10 11" key="1">
    <citation type="submission" date="2024-02" db="EMBL/GenBank/DDBJ databases">
        <title>Bacteria isolated from the canopy kelp, Nereocystis luetkeana.</title>
        <authorList>
            <person name="Pfister C.A."/>
            <person name="Younker I.T."/>
            <person name="Light S.H."/>
        </authorList>
    </citation>
    <scope>NUCLEOTIDE SEQUENCE [LARGE SCALE GENOMIC DNA]</scope>
    <source>
        <strain evidence="10 11">TI.5.07</strain>
    </source>
</reference>
<feature type="signal peptide" evidence="8">
    <location>
        <begin position="1"/>
        <end position="24"/>
    </location>
</feature>
<dbReference type="PANTHER" id="PTHR34820:SF4">
    <property type="entry name" value="INNER MEMBRANE PROTEIN YEBZ"/>
    <property type="match status" value="1"/>
</dbReference>
<dbReference type="InterPro" id="IPR014756">
    <property type="entry name" value="Ig_E-set"/>
</dbReference>
<comment type="subcellular location">
    <subcellularLocation>
        <location evidence="1 7">Periplasm</location>
    </subcellularLocation>
</comment>
<dbReference type="InterPro" id="IPR032694">
    <property type="entry name" value="CopC/D"/>
</dbReference>
<evidence type="ECO:0000256" key="4">
    <source>
        <dbReference type="ARBA" id="ARBA00022729"/>
    </source>
</evidence>
<comment type="caution">
    <text evidence="10">The sequence shown here is derived from an EMBL/GenBank/DDBJ whole genome shotgun (WGS) entry which is preliminary data.</text>
</comment>
<comment type="function">
    <text evidence="7">Involved in copper resistance.</text>
</comment>
<dbReference type="Gene3D" id="2.60.40.1220">
    <property type="match status" value="1"/>
</dbReference>
<evidence type="ECO:0000256" key="2">
    <source>
        <dbReference type="ARBA" id="ARBA00010509"/>
    </source>
</evidence>
<comment type="similarity">
    <text evidence="2 7">Belongs to the CopC family.</text>
</comment>
<gene>
    <name evidence="10" type="primary">copC</name>
    <name evidence="10" type="ORF">V6243_16530</name>
</gene>
<sequence length="121" mass="12646">MTHARHWLTTLVAGSLLFSGQAFAHAHVSSANPADGARIASPTSISLTFSEGLELPFSGLGLSRVDGNPVSLGDATLDNGGKTLNAPVSKTLEAGKYAVKWHVLSTDGHKTEGQYQFTVTP</sequence>
<evidence type="ECO:0000256" key="1">
    <source>
        <dbReference type="ARBA" id="ARBA00004418"/>
    </source>
</evidence>
<evidence type="ECO:0000256" key="5">
    <source>
        <dbReference type="ARBA" id="ARBA00022764"/>
    </source>
</evidence>
<keyword evidence="4 7" id="KW-0732">Signal</keyword>
<dbReference type="EMBL" id="JBAKAP010000024">
    <property type="protein sequence ID" value="MEL0618435.1"/>
    <property type="molecule type" value="Genomic_DNA"/>
</dbReference>
<evidence type="ECO:0000259" key="9">
    <source>
        <dbReference type="Pfam" id="PF04234"/>
    </source>
</evidence>
<dbReference type="Pfam" id="PF04234">
    <property type="entry name" value="CopC"/>
    <property type="match status" value="1"/>
</dbReference>
<protein>
    <recommendedName>
        <fullName evidence="7">Copper resistance protein C</fullName>
    </recommendedName>
</protein>
<keyword evidence="5 7" id="KW-0574">Periplasm</keyword>
<dbReference type="InterPro" id="IPR014755">
    <property type="entry name" value="Cu-Rt/internalin_Ig-like"/>
</dbReference>
<evidence type="ECO:0000313" key="10">
    <source>
        <dbReference type="EMBL" id="MEL0618435.1"/>
    </source>
</evidence>
<accession>A0ABU9GJY3</accession>
<evidence type="ECO:0000256" key="6">
    <source>
        <dbReference type="ARBA" id="ARBA00023008"/>
    </source>
</evidence>
<dbReference type="Proteomes" id="UP001378242">
    <property type="component" value="Unassembled WGS sequence"/>
</dbReference>
<evidence type="ECO:0000256" key="7">
    <source>
        <dbReference type="RuleBase" id="RU369037"/>
    </source>
</evidence>
<dbReference type="InterPro" id="IPR007348">
    <property type="entry name" value="CopC_dom"/>
</dbReference>
<name>A0ABU9GJY3_COBMA</name>
<dbReference type="NCBIfam" id="NF033814">
    <property type="entry name" value="copper_CopC"/>
    <property type="match status" value="1"/>
</dbReference>
<proteinExistence type="inferred from homology"/>
<dbReference type="PANTHER" id="PTHR34820">
    <property type="entry name" value="INNER MEMBRANE PROTEIN YEBZ"/>
    <property type="match status" value="1"/>
</dbReference>
<organism evidence="10 11">
    <name type="scientific">Cobetia marina</name>
    <name type="common">Deleya marina</name>
    <dbReference type="NCBI Taxonomy" id="28258"/>
    <lineage>
        <taxon>Bacteria</taxon>
        <taxon>Pseudomonadati</taxon>
        <taxon>Pseudomonadota</taxon>
        <taxon>Gammaproteobacteria</taxon>
        <taxon>Oceanospirillales</taxon>
        <taxon>Halomonadaceae</taxon>
        <taxon>Cobetia</taxon>
    </lineage>
</organism>
<dbReference type="RefSeq" id="WP_136937901.1">
    <property type="nucleotide sequence ID" value="NZ_BJOH01000010.1"/>
</dbReference>
<keyword evidence="3 7" id="KW-0479">Metal-binding</keyword>
<dbReference type="SUPFAM" id="SSF81296">
    <property type="entry name" value="E set domains"/>
    <property type="match status" value="1"/>
</dbReference>
<dbReference type="InterPro" id="IPR047685">
    <property type="entry name" value="CopC-like"/>
</dbReference>
<feature type="chain" id="PRO_5045609848" description="Copper resistance protein C" evidence="8">
    <location>
        <begin position="25"/>
        <end position="121"/>
    </location>
</feature>
<feature type="domain" description="CopC" evidence="9">
    <location>
        <begin position="25"/>
        <end position="119"/>
    </location>
</feature>
<evidence type="ECO:0000313" key="11">
    <source>
        <dbReference type="Proteomes" id="UP001378242"/>
    </source>
</evidence>
<evidence type="ECO:0000256" key="8">
    <source>
        <dbReference type="SAM" id="SignalP"/>
    </source>
</evidence>